<protein>
    <recommendedName>
        <fullName evidence="12">Sulfite efflux pump SSU1</fullName>
    </recommendedName>
</protein>
<organism evidence="10 11">
    <name type="scientific">Fusarium zealandicum</name>
    <dbReference type="NCBI Taxonomy" id="1053134"/>
    <lineage>
        <taxon>Eukaryota</taxon>
        <taxon>Fungi</taxon>
        <taxon>Dikarya</taxon>
        <taxon>Ascomycota</taxon>
        <taxon>Pezizomycotina</taxon>
        <taxon>Sordariomycetes</taxon>
        <taxon>Hypocreomycetidae</taxon>
        <taxon>Hypocreales</taxon>
        <taxon>Nectriaceae</taxon>
        <taxon>Fusarium</taxon>
        <taxon>Fusarium staphyleae species complex</taxon>
    </lineage>
</organism>
<feature type="transmembrane region" description="Helical" evidence="9">
    <location>
        <begin position="171"/>
        <end position="193"/>
    </location>
</feature>
<dbReference type="GO" id="GO:0000319">
    <property type="term" value="F:sulfite transmembrane transporter activity"/>
    <property type="evidence" value="ECO:0007669"/>
    <property type="project" value="TreeGrafter"/>
</dbReference>
<evidence type="ECO:0000256" key="9">
    <source>
        <dbReference type="SAM" id="Phobius"/>
    </source>
</evidence>
<keyword evidence="3" id="KW-0813">Transport</keyword>
<feature type="region of interest" description="Disordered" evidence="8">
    <location>
        <begin position="1"/>
        <end position="28"/>
    </location>
</feature>
<evidence type="ECO:0000256" key="8">
    <source>
        <dbReference type="SAM" id="MobiDB-lite"/>
    </source>
</evidence>
<dbReference type="Gene3D" id="1.50.10.150">
    <property type="entry name" value="Voltage-dependent anion channel"/>
    <property type="match status" value="1"/>
</dbReference>
<feature type="transmembrane region" description="Helical" evidence="9">
    <location>
        <begin position="104"/>
        <end position="128"/>
    </location>
</feature>
<keyword evidence="7 9" id="KW-0472">Membrane</keyword>
<evidence type="ECO:0000313" key="11">
    <source>
        <dbReference type="Proteomes" id="UP000635477"/>
    </source>
</evidence>
<comment type="subcellular location">
    <subcellularLocation>
        <location evidence="1">Cell membrane</location>
        <topology evidence="1">Multi-pass membrane protein</topology>
    </subcellularLocation>
</comment>
<evidence type="ECO:0000256" key="7">
    <source>
        <dbReference type="ARBA" id="ARBA00023136"/>
    </source>
</evidence>
<dbReference type="AlphaFoldDB" id="A0A8H4XPT0"/>
<keyword evidence="5 9" id="KW-0812">Transmembrane</keyword>
<dbReference type="InterPro" id="IPR038665">
    <property type="entry name" value="Voltage-dep_anion_channel_sf"/>
</dbReference>
<dbReference type="InterPro" id="IPR004695">
    <property type="entry name" value="SLAC1/Mae1/Ssu1/TehA"/>
</dbReference>
<evidence type="ECO:0000256" key="2">
    <source>
        <dbReference type="ARBA" id="ARBA00008566"/>
    </source>
</evidence>
<gene>
    <name evidence="10" type="ORF">FZEAL_973</name>
</gene>
<feature type="transmembrane region" description="Helical" evidence="9">
    <location>
        <begin position="320"/>
        <end position="340"/>
    </location>
</feature>
<keyword evidence="11" id="KW-1185">Reference proteome</keyword>
<feature type="transmembrane region" description="Helical" evidence="9">
    <location>
        <begin position="284"/>
        <end position="308"/>
    </location>
</feature>
<reference evidence="10" key="2">
    <citation type="submission" date="2020-05" db="EMBL/GenBank/DDBJ databases">
        <authorList>
            <person name="Kim H.-S."/>
            <person name="Proctor R.H."/>
            <person name="Brown D.W."/>
        </authorList>
    </citation>
    <scope>NUCLEOTIDE SEQUENCE</scope>
    <source>
        <strain evidence="10">NRRL 22465</strain>
    </source>
</reference>
<accession>A0A8H4XPT0</accession>
<evidence type="ECO:0000256" key="3">
    <source>
        <dbReference type="ARBA" id="ARBA00022448"/>
    </source>
</evidence>
<reference evidence="10" key="1">
    <citation type="journal article" date="2020" name="BMC Genomics">
        <title>Correction to: Identification and distribution of gene clusters required for synthesis of sphingolipid metabolism inhibitors in diverse species of the filamentous fungus Fusarium.</title>
        <authorList>
            <person name="Kim H.S."/>
            <person name="Lohmar J.M."/>
            <person name="Busman M."/>
            <person name="Brown D.W."/>
            <person name="Naumann T.A."/>
            <person name="Divon H.H."/>
            <person name="Lysoe E."/>
            <person name="Uhlig S."/>
            <person name="Proctor R.H."/>
        </authorList>
    </citation>
    <scope>NUCLEOTIDE SEQUENCE</scope>
    <source>
        <strain evidence="10">NRRL 22465</strain>
    </source>
</reference>
<dbReference type="Pfam" id="PF03595">
    <property type="entry name" value="SLAC1"/>
    <property type="match status" value="1"/>
</dbReference>
<name>A0A8H4XPT0_9HYPO</name>
<feature type="transmembrane region" description="Helical" evidence="9">
    <location>
        <begin position="199"/>
        <end position="225"/>
    </location>
</feature>
<sequence>MPDNDSSTITTAPCLNGPTATNGPAPRPCESTTLPCKENTGWRRVVRNFTPSLPYNAQWLQYISYAFFGLNVVLFAIFTGISATRYTLYPKIWGAMLSHPGQSLFLGCFPMGFATIIIMMVFCCTQWGDWVIYLAWAFWWVDVWLSIATCISMLFVVMYRHRPGLQNITAVLLLPIVPAIVAAATGGIVAEVLPNHKHALTTVITSYVLWGIGESFSACVLVLYFQRLIIHSIPPKEVIVSVILPVGPLGQGGYGIQQLGKVAMNLIPESNAFGAVAPRAGEMLYVLGVFLAIVMWGFALVWLSFALISIATVQKFPFNIGWWGSTFSLGVLATCTSALAQNLDSDFFKVCTTVGASVDSVSYFVLTISDYITLSRVDMDGLGN</sequence>
<evidence type="ECO:0000256" key="4">
    <source>
        <dbReference type="ARBA" id="ARBA00022475"/>
    </source>
</evidence>
<dbReference type="InterPro" id="IPR051629">
    <property type="entry name" value="Sulfite_efflux_TDT"/>
</dbReference>
<dbReference type="GO" id="GO:0005886">
    <property type="term" value="C:plasma membrane"/>
    <property type="evidence" value="ECO:0007669"/>
    <property type="project" value="UniProtKB-SubCell"/>
</dbReference>
<dbReference type="Proteomes" id="UP000635477">
    <property type="component" value="Unassembled WGS sequence"/>
</dbReference>
<keyword evidence="4" id="KW-1003">Cell membrane</keyword>
<evidence type="ECO:0000256" key="1">
    <source>
        <dbReference type="ARBA" id="ARBA00004651"/>
    </source>
</evidence>
<feature type="transmembrane region" description="Helical" evidence="9">
    <location>
        <begin position="134"/>
        <end position="159"/>
    </location>
</feature>
<feature type="compositionally biased region" description="Polar residues" evidence="8">
    <location>
        <begin position="1"/>
        <end position="22"/>
    </location>
</feature>
<comment type="caution">
    <text evidence="10">The sequence shown here is derived from an EMBL/GenBank/DDBJ whole genome shotgun (WGS) entry which is preliminary data.</text>
</comment>
<proteinExistence type="inferred from homology"/>
<dbReference type="PANTHER" id="PTHR31686:SF1">
    <property type="entry name" value="SULFITE EFFLUX PUMP SSU1"/>
    <property type="match status" value="1"/>
</dbReference>
<evidence type="ECO:0000313" key="10">
    <source>
        <dbReference type="EMBL" id="KAF4983667.1"/>
    </source>
</evidence>
<evidence type="ECO:0008006" key="12">
    <source>
        <dbReference type="Google" id="ProtNLM"/>
    </source>
</evidence>
<dbReference type="PANTHER" id="PTHR31686">
    <property type="match status" value="1"/>
</dbReference>
<feature type="transmembrane region" description="Helical" evidence="9">
    <location>
        <begin position="62"/>
        <end position="83"/>
    </location>
</feature>
<keyword evidence="6 9" id="KW-1133">Transmembrane helix</keyword>
<dbReference type="OrthoDB" id="1099at2759"/>
<evidence type="ECO:0000256" key="5">
    <source>
        <dbReference type="ARBA" id="ARBA00022692"/>
    </source>
</evidence>
<dbReference type="EMBL" id="JABEYC010000055">
    <property type="protein sequence ID" value="KAF4983667.1"/>
    <property type="molecule type" value="Genomic_DNA"/>
</dbReference>
<dbReference type="CDD" id="cd09318">
    <property type="entry name" value="TDT_SSU1"/>
    <property type="match status" value="1"/>
</dbReference>
<comment type="similarity">
    <text evidence="2">Belongs to the tellurite-resistance/dicarboxylate transporter (TDT) family.</text>
</comment>
<evidence type="ECO:0000256" key="6">
    <source>
        <dbReference type="ARBA" id="ARBA00022989"/>
    </source>
</evidence>